<dbReference type="EMBL" id="FOEP01000003">
    <property type="protein sequence ID" value="SEQ03769.1"/>
    <property type="molecule type" value="Genomic_DNA"/>
</dbReference>
<keyword evidence="1" id="KW-0472">Membrane</keyword>
<accession>A0A1H9CRJ2</accession>
<keyword evidence="2" id="KW-0540">Nuclease</keyword>
<sequence length="226" mass="24225">MFRNWGFLMSEMIGLLILAALLGLLVGWWIWARGRDGATAPVVSSGGADAVAHRQLSDDLTRCRTAQERSAARIAELEAELAARVSTPDSTPSAFAAVPGGDSMAPAATELQGDVAPVDLDGDGEVDGLSDADRPAALAEARGGQPDDLKRIRGIGPKLEQLCHSLGFFHFDQIAGWTDREITWVDANLTGFKGRVSRDNWMEQAKALAAGSETEFSRRVDKGDVY</sequence>
<feature type="transmembrane region" description="Helical" evidence="1">
    <location>
        <begin position="12"/>
        <end position="31"/>
    </location>
</feature>
<keyword evidence="2" id="KW-0378">Hydrolase</keyword>
<protein>
    <submittedName>
        <fullName evidence="2">Predicted 5' DNA nuclease, flap endonuclease-1-like, helix-3-turn-helix (H3TH) domain</fullName>
    </submittedName>
</protein>
<evidence type="ECO:0000256" key="1">
    <source>
        <dbReference type="SAM" id="Phobius"/>
    </source>
</evidence>
<dbReference type="AlphaFoldDB" id="A0A1H9CRJ2"/>
<name>A0A1H9CRJ2_9RHOB</name>
<keyword evidence="1" id="KW-1133">Transmembrane helix</keyword>
<proteinExistence type="predicted"/>
<reference evidence="2 3" key="1">
    <citation type="submission" date="2016-10" db="EMBL/GenBank/DDBJ databases">
        <authorList>
            <person name="de Groot N.N."/>
        </authorList>
    </citation>
    <scope>NUCLEOTIDE SEQUENCE [LARGE SCALE GENOMIC DNA]</scope>
    <source>
        <strain evidence="2 3">DSM 22007</strain>
    </source>
</reference>
<keyword evidence="2" id="KW-0255">Endonuclease</keyword>
<evidence type="ECO:0000313" key="3">
    <source>
        <dbReference type="Proteomes" id="UP000198634"/>
    </source>
</evidence>
<dbReference type="Proteomes" id="UP000198634">
    <property type="component" value="Unassembled WGS sequence"/>
</dbReference>
<gene>
    <name evidence="2" type="ORF">SAMN04488092_103361</name>
</gene>
<keyword evidence="1" id="KW-0812">Transmembrane</keyword>
<dbReference type="GO" id="GO:0004519">
    <property type="term" value="F:endonuclease activity"/>
    <property type="evidence" value="ECO:0007669"/>
    <property type="project" value="UniProtKB-KW"/>
</dbReference>
<evidence type="ECO:0000313" key="2">
    <source>
        <dbReference type="EMBL" id="SEQ03769.1"/>
    </source>
</evidence>
<keyword evidence="3" id="KW-1185">Reference proteome</keyword>
<organism evidence="2 3">
    <name type="scientific">Thalassovita taeanensis</name>
    <dbReference type="NCBI Taxonomy" id="657014"/>
    <lineage>
        <taxon>Bacteria</taxon>
        <taxon>Pseudomonadati</taxon>
        <taxon>Pseudomonadota</taxon>
        <taxon>Alphaproteobacteria</taxon>
        <taxon>Rhodobacterales</taxon>
        <taxon>Roseobacteraceae</taxon>
        <taxon>Thalassovita</taxon>
    </lineage>
</organism>
<dbReference type="STRING" id="657014.SAMN04488092_103361"/>